<evidence type="ECO:0000313" key="2">
    <source>
        <dbReference type="EMBL" id="MEQ2200200.1"/>
    </source>
</evidence>
<gene>
    <name evidence="2" type="ORF">XENOCAPTIV_024888</name>
</gene>
<dbReference type="Proteomes" id="UP001434883">
    <property type="component" value="Unassembled WGS sequence"/>
</dbReference>
<name>A0ABV0QWI1_9TELE</name>
<dbReference type="EMBL" id="JAHRIN010025798">
    <property type="protein sequence ID" value="MEQ2200200.1"/>
    <property type="molecule type" value="Genomic_DNA"/>
</dbReference>
<keyword evidence="3" id="KW-1185">Reference proteome</keyword>
<organism evidence="2 3">
    <name type="scientific">Xenoophorus captivus</name>
    <dbReference type="NCBI Taxonomy" id="1517983"/>
    <lineage>
        <taxon>Eukaryota</taxon>
        <taxon>Metazoa</taxon>
        <taxon>Chordata</taxon>
        <taxon>Craniata</taxon>
        <taxon>Vertebrata</taxon>
        <taxon>Euteleostomi</taxon>
        <taxon>Actinopterygii</taxon>
        <taxon>Neopterygii</taxon>
        <taxon>Teleostei</taxon>
        <taxon>Neoteleostei</taxon>
        <taxon>Acanthomorphata</taxon>
        <taxon>Ovalentaria</taxon>
        <taxon>Atherinomorphae</taxon>
        <taxon>Cyprinodontiformes</taxon>
        <taxon>Goodeidae</taxon>
        <taxon>Xenoophorus</taxon>
    </lineage>
</organism>
<evidence type="ECO:0000256" key="1">
    <source>
        <dbReference type="SAM" id="MobiDB-lite"/>
    </source>
</evidence>
<feature type="region of interest" description="Disordered" evidence="1">
    <location>
        <begin position="131"/>
        <end position="157"/>
    </location>
</feature>
<accession>A0ABV0QWI1</accession>
<proteinExistence type="predicted"/>
<protein>
    <submittedName>
        <fullName evidence="2">Uncharacterized protein</fullName>
    </submittedName>
</protein>
<evidence type="ECO:0000313" key="3">
    <source>
        <dbReference type="Proteomes" id="UP001434883"/>
    </source>
</evidence>
<sequence>MVELWSPFHLQLVQRAYLCYITRGCSCNIDEQHNSLFITTTMVEKTIVQYEEEIDRQRRLLDLTWRPRISLQRAGKWSWSEGGLFRFPLDYLRGEVVCSSCITPPAAAVMVVMSHSIMSLLRLCRLTSSSLNREEPEPQRVEEEERDEPEPLGVKAE</sequence>
<reference evidence="2 3" key="1">
    <citation type="submission" date="2021-06" db="EMBL/GenBank/DDBJ databases">
        <authorList>
            <person name="Palmer J.M."/>
        </authorList>
    </citation>
    <scope>NUCLEOTIDE SEQUENCE [LARGE SCALE GENOMIC DNA]</scope>
    <source>
        <strain evidence="2 3">XC_2019</strain>
        <tissue evidence="2">Muscle</tissue>
    </source>
</reference>
<feature type="compositionally biased region" description="Basic and acidic residues" evidence="1">
    <location>
        <begin position="132"/>
        <end position="143"/>
    </location>
</feature>
<comment type="caution">
    <text evidence="2">The sequence shown here is derived from an EMBL/GenBank/DDBJ whole genome shotgun (WGS) entry which is preliminary data.</text>
</comment>